<keyword evidence="2" id="KW-0067">ATP-binding</keyword>
<sequence length="121" mass="13198">MLNNRFIGIFVLTVAFVSLTMLVGNFAYAGEKQPEGTGPSEALILPTCPTCKNASAGHTEGKAIAASVMVCPECKKELSELRVYHCDECKKEFLACPMCQGTSKVVTKAQIVKRFLQHKSR</sequence>
<proteinExistence type="predicted"/>
<keyword evidence="1" id="KW-0812">Transmembrane</keyword>
<dbReference type="OrthoDB" id="273180at2"/>
<keyword evidence="2" id="KW-0547">Nucleotide-binding</keyword>
<accession>A0A286TT75</accession>
<dbReference type="AlphaFoldDB" id="A0A286TT75"/>
<dbReference type="Proteomes" id="UP000218542">
    <property type="component" value="Unassembled WGS sequence"/>
</dbReference>
<dbReference type="SUPFAM" id="SSF161187">
    <property type="entry name" value="YfgJ-like"/>
    <property type="match status" value="1"/>
</dbReference>
<reference evidence="3" key="1">
    <citation type="journal article" date="2017" name="Environ. Microbiol. Rep.">
        <title>Genetic Diversity of Marine Anaerobic Ammonium-Oxidizing Bacteria as Revealed by Genomic and Proteomic Analyses of 'Candidatus Scalindua japonica'.</title>
        <authorList>
            <person name="Oshiki M."/>
            <person name="Mizuto K."/>
            <person name="Kimura Z."/>
            <person name="Kindaichi T."/>
            <person name="Satoh H."/>
            <person name="Okabe S."/>
        </authorList>
    </citation>
    <scope>NUCLEOTIDE SEQUENCE [LARGE SCALE GENOMIC DNA]</scope>
    <source>
        <strain evidence="3">husup-a2</strain>
    </source>
</reference>
<dbReference type="GO" id="GO:0004386">
    <property type="term" value="F:helicase activity"/>
    <property type="evidence" value="ECO:0007669"/>
    <property type="project" value="UniProtKB-KW"/>
</dbReference>
<organism evidence="2 3">
    <name type="scientific">Candidatus Scalindua japonica</name>
    <dbReference type="NCBI Taxonomy" id="1284222"/>
    <lineage>
        <taxon>Bacteria</taxon>
        <taxon>Pseudomonadati</taxon>
        <taxon>Planctomycetota</taxon>
        <taxon>Candidatus Brocadiia</taxon>
        <taxon>Candidatus Brocadiales</taxon>
        <taxon>Candidatus Scalinduaceae</taxon>
        <taxon>Candidatus Scalindua</taxon>
    </lineage>
</organism>
<evidence type="ECO:0000313" key="2">
    <source>
        <dbReference type="EMBL" id="GAX59087.1"/>
    </source>
</evidence>
<keyword evidence="1" id="KW-1133">Transmembrane helix</keyword>
<keyword evidence="3" id="KW-1185">Reference proteome</keyword>
<dbReference type="EMBL" id="BAOS01000001">
    <property type="protein sequence ID" value="GAX59087.1"/>
    <property type="molecule type" value="Genomic_DNA"/>
</dbReference>
<keyword evidence="2" id="KW-0378">Hydrolase</keyword>
<evidence type="ECO:0000313" key="3">
    <source>
        <dbReference type="Proteomes" id="UP000218542"/>
    </source>
</evidence>
<gene>
    <name evidence="2" type="ORF">SCALIN_C01_0018</name>
</gene>
<keyword evidence="1" id="KW-0472">Membrane</keyword>
<feature type="transmembrane region" description="Helical" evidence="1">
    <location>
        <begin position="6"/>
        <end position="28"/>
    </location>
</feature>
<dbReference type="RefSeq" id="WP_133111545.1">
    <property type="nucleotide sequence ID" value="NZ_BAOS01000001.1"/>
</dbReference>
<evidence type="ECO:0000256" key="1">
    <source>
        <dbReference type="SAM" id="Phobius"/>
    </source>
</evidence>
<name>A0A286TT75_9BACT</name>
<comment type="caution">
    <text evidence="2">The sequence shown here is derived from an EMBL/GenBank/DDBJ whole genome shotgun (WGS) entry which is preliminary data.</text>
</comment>
<protein>
    <submittedName>
        <fullName evidence="2">Superfamily II helicase</fullName>
    </submittedName>
</protein>
<keyword evidence="2" id="KW-0347">Helicase</keyword>